<name>A0A375A5P2_9GAMM</name>
<evidence type="ECO:0000256" key="2">
    <source>
        <dbReference type="ARBA" id="ARBA00022692"/>
    </source>
</evidence>
<dbReference type="Proteomes" id="UP000294820">
    <property type="component" value="Chromosome 1"/>
</dbReference>
<evidence type="ECO:0000256" key="5">
    <source>
        <dbReference type="SAM" id="Phobius"/>
    </source>
</evidence>
<keyword evidence="8" id="KW-1185">Reference proteome</keyword>
<feature type="transmembrane region" description="Helical" evidence="5">
    <location>
        <begin position="87"/>
        <end position="109"/>
    </location>
</feature>
<dbReference type="AlphaFoldDB" id="A0A375A5P2"/>
<feature type="domain" description="DUF202" evidence="6">
    <location>
        <begin position="11"/>
        <end position="70"/>
    </location>
</feature>
<dbReference type="EMBL" id="LT615367">
    <property type="protein sequence ID" value="SLM61333.1"/>
    <property type="molecule type" value="Genomic_DNA"/>
</dbReference>
<evidence type="ECO:0000256" key="3">
    <source>
        <dbReference type="ARBA" id="ARBA00022989"/>
    </source>
</evidence>
<keyword evidence="2 5" id="KW-0812">Transmembrane</keyword>
<protein>
    <recommendedName>
        <fullName evidence="6">DUF202 domain-containing protein</fullName>
    </recommendedName>
</protein>
<evidence type="ECO:0000256" key="4">
    <source>
        <dbReference type="ARBA" id="ARBA00023136"/>
    </source>
</evidence>
<feature type="transmembrane region" description="Helical" evidence="5">
    <location>
        <begin position="47"/>
        <end position="67"/>
    </location>
</feature>
<dbReference type="GO" id="GO:0012505">
    <property type="term" value="C:endomembrane system"/>
    <property type="evidence" value="ECO:0007669"/>
    <property type="project" value="UniProtKB-SubCell"/>
</dbReference>
<dbReference type="InterPro" id="IPR003807">
    <property type="entry name" value="DUF202"/>
</dbReference>
<evidence type="ECO:0000256" key="1">
    <source>
        <dbReference type="ARBA" id="ARBA00004127"/>
    </source>
</evidence>
<reference evidence="7 8" key="1">
    <citation type="submission" date="2016-09" db="EMBL/GenBank/DDBJ databases">
        <authorList>
            <person name="Reverchon S."/>
            <person name="Nasser W."/>
            <person name="Leonard S."/>
            <person name="Brochier C."/>
            <person name="Duprey A."/>
        </authorList>
    </citation>
    <scope>NUCLEOTIDE SEQUENCE [LARGE SCALE GENOMIC DNA]</scope>
    <source>
        <strain evidence="7 8">174/2</strain>
    </source>
</reference>
<proteinExistence type="predicted"/>
<accession>A0A375A5P2</accession>
<evidence type="ECO:0000313" key="7">
    <source>
        <dbReference type="EMBL" id="SLM61333.1"/>
    </source>
</evidence>
<evidence type="ECO:0000313" key="8">
    <source>
        <dbReference type="Proteomes" id="UP000294820"/>
    </source>
</evidence>
<dbReference type="KEGG" id="daq:DAQ1742_00208"/>
<dbReference type="Pfam" id="PF02656">
    <property type="entry name" value="DUF202"/>
    <property type="match status" value="1"/>
</dbReference>
<comment type="subcellular location">
    <subcellularLocation>
        <location evidence="1">Endomembrane system</location>
        <topology evidence="1">Multi-pass membrane protein</topology>
    </subcellularLocation>
</comment>
<organism evidence="7 8">
    <name type="scientific">Dickeya aquatica</name>
    <dbReference type="NCBI Taxonomy" id="1401087"/>
    <lineage>
        <taxon>Bacteria</taxon>
        <taxon>Pseudomonadati</taxon>
        <taxon>Pseudomonadota</taxon>
        <taxon>Gammaproteobacteria</taxon>
        <taxon>Enterobacterales</taxon>
        <taxon>Pectobacteriaceae</taxon>
        <taxon>Dickeya</taxon>
    </lineage>
</organism>
<sequence length="138" mass="15449">MMPRPATVIRDPGLQPERTRLAWSRTAFLLLLNSLLLFKASGQTHDLMWLIPGGLLLAMSAMTYLWARLRLSILAQNGHPCSRASRLIMRLLTLVVVLSALSLSAVMYYGPPLSGEANVFDLPVWVYLCAISRRQKIN</sequence>
<keyword evidence="4 5" id="KW-0472">Membrane</keyword>
<gene>
    <name evidence="7" type="ORF">DAQ1742_00208</name>
</gene>
<feature type="transmembrane region" description="Helical" evidence="5">
    <location>
        <begin position="21"/>
        <end position="41"/>
    </location>
</feature>
<keyword evidence="3 5" id="KW-1133">Transmembrane helix</keyword>
<evidence type="ECO:0000259" key="6">
    <source>
        <dbReference type="Pfam" id="PF02656"/>
    </source>
</evidence>
<dbReference type="RefSeq" id="WP_067486523.1">
    <property type="nucleotide sequence ID" value="NZ_LT615367.1"/>
</dbReference>